<proteinExistence type="predicted"/>
<accession>A0ABU5V1U6</accession>
<dbReference type="Proteomes" id="UP001301653">
    <property type="component" value="Unassembled WGS sequence"/>
</dbReference>
<feature type="transmembrane region" description="Helical" evidence="1">
    <location>
        <begin position="48"/>
        <end position="67"/>
    </location>
</feature>
<evidence type="ECO:0000313" key="2">
    <source>
        <dbReference type="EMBL" id="MEA5667311.1"/>
    </source>
</evidence>
<keyword evidence="1" id="KW-1133">Transmembrane helix</keyword>
<evidence type="ECO:0000313" key="3">
    <source>
        <dbReference type="Proteomes" id="UP001301653"/>
    </source>
</evidence>
<reference evidence="2 3" key="1">
    <citation type="submission" date="2023-12" db="EMBL/GenBank/DDBJ databases">
        <title>Stenotrophomonas guangdongensis sp. nov., isolated from wilted pepper plants (Capsicum annuum).</title>
        <authorList>
            <person name="Qiu M."/>
            <person name="Li Y."/>
            <person name="Liu Q."/>
            <person name="Zhang X."/>
            <person name="Huang Y."/>
            <person name="Guo R."/>
            <person name="Hu M."/>
            <person name="Zhou J."/>
            <person name="Zhou X."/>
        </authorList>
    </citation>
    <scope>NUCLEOTIDE SEQUENCE [LARGE SCALE GENOMIC DNA]</scope>
    <source>
        <strain evidence="2 3">MH1</strain>
    </source>
</reference>
<dbReference type="Pfam" id="PF11804">
    <property type="entry name" value="DUF3325"/>
    <property type="match status" value="1"/>
</dbReference>
<evidence type="ECO:0000256" key="1">
    <source>
        <dbReference type="SAM" id="Phobius"/>
    </source>
</evidence>
<dbReference type="EMBL" id="JAYFUH010000084">
    <property type="protein sequence ID" value="MEA5667311.1"/>
    <property type="molecule type" value="Genomic_DNA"/>
</dbReference>
<keyword evidence="3" id="KW-1185">Reference proteome</keyword>
<comment type="caution">
    <text evidence="2">The sequence shown here is derived from an EMBL/GenBank/DDBJ whole genome shotgun (WGS) entry which is preliminary data.</text>
</comment>
<keyword evidence="1" id="KW-0812">Transmembrane</keyword>
<sequence>MPESLLDNLLLATALLSALAGMGWLALSMDVHARQVWARAPSRGGLRVLRGLGTLGIVMALLLCLAVDHASMAVLVWVMALAGAALVTAFTLSWQPTRLRLLAPWISGHRLR</sequence>
<protein>
    <submittedName>
        <fullName evidence="2">DUF3325 domain-containing protein</fullName>
    </submittedName>
</protein>
<feature type="transmembrane region" description="Helical" evidence="1">
    <location>
        <begin position="74"/>
        <end position="94"/>
    </location>
</feature>
<name>A0ABU5V1U6_9GAMM</name>
<dbReference type="InterPro" id="IPR021762">
    <property type="entry name" value="DUF3325"/>
</dbReference>
<organism evidence="2 3">
    <name type="scientific">Stenotrophomonas capsici</name>
    <dbReference type="NCBI Taxonomy" id="3110230"/>
    <lineage>
        <taxon>Bacteria</taxon>
        <taxon>Pseudomonadati</taxon>
        <taxon>Pseudomonadota</taxon>
        <taxon>Gammaproteobacteria</taxon>
        <taxon>Lysobacterales</taxon>
        <taxon>Lysobacteraceae</taxon>
        <taxon>Stenotrophomonas</taxon>
    </lineage>
</organism>
<keyword evidence="1" id="KW-0472">Membrane</keyword>
<gene>
    <name evidence="2" type="ORF">VA603_07160</name>
</gene>
<dbReference type="RefSeq" id="WP_323438366.1">
    <property type="nucleotide sequence ID" value="NZ_JAYFUH010000084.1"/>
</dbReference>